<sequence>MIRERMGNCQTQHEKEIIRAHQAQVECLLVEVEKRNSRQAIICKKLAEIRNECLNLSKQLRAVYAGREELARSSTSQSLLDASTRKARTAAA</sequence>
<accession>A0A507BIF9</accession>
<dbReference type="Proteomes" id="UP000319257">
    <property type="component" value="Unassembled WGS sequence"/>
</dbReference>
<dbReference type="InParanoid" id="A0A507BIF9"/>
<dbReference type="GeneID" id="41971189"/>
<organism evidence="1 2">
    <name type="scientific">Thyridium curvatum</name>
    <dbReference type="NCBI Taxonomy" id="1093900"/>
    <lineage>
        <taxon>Eukaryota</taxon>
        <taxon>Fungi</taxon>
        <taxon>Dikarya</taxon>
        <taxon>Ascomycota</taxon>
        <taxon>Pezizomycotina</taxon>
        <taxon>Sordariomycetes</taxon>
        <taxon>Sordariomycetidae</taxon>
        <taxon>Thyridiales</taxon>
        <taxon>Thyridiaceae</taxon>
        <taxon>Thyridium</taxon>
    </lineage>
</organism>
<dbReference type="EMBL" id="SKBQ01000017">
    <property type="protein sequence ID" value="TPX16448.1"/>
    <property type="molecule type" value="Genomic_DNA"/>
</dbReference>
<gene>
    <name evidence="1" type="ORF">E0L32_003742</name>
</gene>
<evidence type="ECO:0000313" key="2">
    <source>
        <dbReference type="Proteomes" id="UP000319257"/>
    </source>
</evidence>
<dbReference type="RefSeq" id="XP_030998159.1">
    <property type="nucleotide sequence ID" value="XM_031138076.1"/>
</dbReference>
<dbReference type="AlphaFoldDB" id="A0A507BIF9"/>
<proteinExistence type="predicted"/>
<reference evidence="1 2" key="1">
    <citation type="submission" date="2019-06" db="EMBL/GenBank/DDBJ databases">
        <title>Draft genome sequence of the filamentous fungus Phialemoniopsis curvata isolated from diesel fuel.</title>
        <authorList>
            <person name="Varaljay V.A."/>
            <person name="Lyon W.J."/>
            <person name="Crouch A.L."/>
            <person name="Drake C.E."/>
            <person name="Hollomon J.M."/>
            <person name="Nadeau L.J."/>
            <person name="Nunn H.S."/>
            <person name="Stevenson B.S."/>
            <person name="Bojanowski C.L."/>
            <person name="Crookes-Goodson W.J."/>
        </authorList>
    </citation>
    <scope>NUCLEOTIDE SEQUENCE [LARGE SCALE GENOMIC DNA]</scope>
    <source>
        <strain evidence="1 2">D216</strain>
    </source>
</reference>
<protein>
    <submittedName>
        <fullName evidence="1">Uncharacterized protein</fullName>
    </submittedName>
</protein>
<evidence type="ECO:0000313" key="1">
    <source>
        <dbReference type="EMBL" id="TPX16448.1"/>
    </source>
</evidence>
<name>A0A507BIF9_9PEZI</name>
<comment type="caution">
    <text evidence="1">The sequence shown here is derived from an EMBL/GenBank/DDBJ whole genome shotgun (WGS) entry which is preliminary data.</text>
</comment>
<keyword evidence="2" id="KW-1185">Reference proteome</keyword>